<comment type="caution">
    <text evidence="1">The sequence shown here is derived from an EMBL/GenBank/DDBJ whole genome shotgun (WGS) entry which is preliminary data.</text>
</comment>
<sequence length="154" mass="18068">MEGYIYNFIRKLEELVLLQEKSVNIILHAKSIKPSSEVSMRISFFYLDVFEMLSELLSNIEFLEEENKKSYLLELALESLSLTLVSLPFLSAMSPMFADKELAKDIEEVVVLLEDMLMAWDEEKLRIASQYMAKVYQLLRYYLYSASRSYQNMS</sequence>
<evidence type="ECO:0000313" key="1">
    <source>
        <dbReference type="EMBL" id="HHO73421.1"/>
    </source>
</evidence>
<accession>A0A7C5SVZ5</accession>
<organism evidence="1">
    <name type="scientific">Thermocrinis ruber</name>
    <dbReference type="NCBI Taxonomy" id="75906"/>
    <lineage>
        <taxon>Bacteria</taxon>
        <taxon>Pseudomonadati</taxon>
        <taxon>Aquificota</taxon>
        <taxon>Aquificia</taxon>
        <taxon>Aquificales</taxon>
        <taxon>Aquificaceae</taxon>
        <taxon>Thermocrinis</taxon>
    </lineage>
</organism>
<name>A0A7C5SVZ5_9AQUI</name>
<proteinExistence type="predicted"/>
<protein>
    <submittedName>
        <fullName evidence="1">Uncharacterized protein</fullName>
    </submittedName>
</protein>
<dbReference type="AlphaFoldDB" id="A0A7C5SVZ5"/>
<gene>
    <name evidence="1" type="ORF">ENN04_02145</name>
</gene>
<reference evidence="1" key="1">
    <citation type="journal article" date="2020" name="mSystems">
        <title>Genome- and Community-Level Interaction Insights into Carbon Utilization and Element Cycling Functions of Hydrothermarchaeota in Hydrothermal Sediment.</title>
        <authorList>
            <person name="Zhou Z."/>
            <person name="Liu Y."/>
            <person name="Xu W."/>
            <person name="Pan J."/>
            <person name="Luo Z.H."/>
            <person name="Li M."/>
        </authorList>
    </citation>
    <scope>NUCLEOTIDE SEQUENCE [LARGE SCALE GENOMIC DNA]</scope>
    <source>
        <strain evidence="1">SpSt-114</strain>
    </source>
</reference>
<dbReference type="EMBL" id="DSAC01000025">
    <property type="protein sequence ID" value="HHO73421.1"/>
    <property type="molecule type" value="Genomic_DNA"/>
</dbReference>